<evidence type="ECO:0000256" key="3">
    <source>
        <dbReference type="ARBA" id="ARBA00023163"/>
    </source>
</evidence>
<protein>
    <submittedName>
        <fullName evidence="5">AraC-like DNA-binding protein</fullName>
    </submittedName>
</protein>
<dbReference type="PANTHER" id="PTHR46796">
    <property type="entry name" value="HTH-TYPE TRANSCRIPTIONAL ACTIVATOR RHAS-RELATED"/>
    <property type="match status" value="1"/>
</dbReference>
<dbReference type="InterPro" id="IPR035418">
    <property type="entry name" value="AraC-bd_2"/>
</dbReference>
<evidence type="ECO:0000256" key="1">
    <source>
        <dbReference type="ARBA" id="ARBA00023015"/>
    </source>
</evidence>
<keyword evidence="1" id="KW-0805">Transcription regulation</keyword>
<evidence type="ECO:0000313" key="5">
    <source>
        <dbReference type="EMBL" id="NYI77690.1"/>
    </source>
</evidence>
<dbReference type="EMBL" id="JACBZR010000001">
    <property type="protein sequence ID" value="NYI77690.1"/>
    <property type="molecule type" value="Genomic_DNA"/>
</dbReference>
<evidence type="ECO:0000313" key="6">
    <source>
        <dbReference type="Proteomes" id="UP000564496"/>
    </source>
</evidence>
<dbReference type="GO" id="GO:0043565">
    <property type="term" value="F:sequence-specific DNA binding"/>
    <property type="evidence" value="ECO:0007669"/>
    <property type="project" value="InterPro"/>
</dbReference>
<keyword evidence="2 5" id="KW-0238">DNA-binding</keyword>
<dbReference type="PANTHER" id="PTHR46796:SF12">
    <property type="entry name" value="HTH-TYPE DNA-BINDING TRANSCRIPTIONAL ACTIVATOR EUTR"/>
    <property type="match status" value="1"/>
</dbReference>
<reference evidence="5 6" key="1">
    <citation type="submission" date="2020-07" db="EMBL/GenBank/DDBJ databases">
        <title>Sequencing the genomes of 1000 actinobacteria strains.</title>
        <authorList>
            <person name="Klenk H.-P."/>
        </authorList>
    </citation>
    <scope>NUCLEOTIDE SEQUENCE [LARGE SCALE GENOMIC DNA]</scope>
    <source>
        <strain evidence="5 6">DSM 26487</strain>
    </source>
</reference>
<gene>
    <name evidence="5" type="ORF">BJ988_002338</name>
</gene>
<keyword evidence="3" id="KW-0804">Transcription</keyword>
<feature type="domain" description="HTH araC/xylS-type" evidence="4">
    <location>
        <begin position="172"/>
        <end position="273"/>
    </location>
</feature>
<dbReference type="SMART" id="SM00342">
    <property type="entry name" value="HTH_ARAC"/>
    <property type="match status" value="1"/>
</dbReference>
<dbReference type="AlphaFoldDB" id="A0A7Z0ISB4"/>
<dbReference type="PROSITE" id="PS01124">
    <property type="entry name" value="HTH_ARAC_FAMILY_2"/>
    <property type="match status" value="1"/>
</dbReference>
<name>A0A7Z0ISB4_9ACTN</name>
<dbReference type="SUPFAM" id="SSF46689">
    <property type="entry name" value="Homeodomain-like"/>
    <property type="match status" value="2"/>
</dbReference>
<proteinExistence type="predicted"/>
<dbReference type="Pfam" id="PF12833">
    <property type="entry name" value="HTH_18"/>
    <property type="match status" value="1"/>
</dbReference>
<accession>A0A7Z0ISB4</accession>
<sequence length="276" mass="30717">MTLGVIRYGTDVTIERPRFDGFLAVLVPLCGQLAVEQHGHEHVAEPERSMVVLSPGHDDSRVRWARGTTVLALKVESAELNQALRWVAPQADERPFVASSPVVTGSASRAVIGTAQLFTDVFSRIGPSKSVPLPLARRLREQAITTLWLSVPNNHTDVIHQIREVPKSAHVRQAIDLLAAESRAEYTVPDLARAVHVGVRALEMAFRRDLDQTPLQYVHRIRLERAHDDLRDLGPSETTVTEVALRWGFPHLGRFAARYRAQFGEMPSETLNSPAQ</sequence>
<dbReference type="InterPro" id="IPR018060">
    <property type="entry name" value="HTH_AraC"/>
</dbReference>
<comment type="caution">
    <text evidence="5">The sequence shown here is derived from an EMBL/GenBank/DDBJ whole genome shotgun (WGS) entry which is preliminary data.</text>
</comment>
<dbReference type="Proteomes" id="UP000564496">
    <property type="component" value="Unassembled WGS sequence"/>
</dbReference>
<dbReference type="Gene3D" id="1.10.10.60">
    <property type="entry name" value="Homeodomain-like"/>
    <property type="match status" value="1"/>
</dbReference>
<organism evidence="5 6">
    <name type="scientific">Nocardioides panzhihuensis</name>
    <dbReference type="NCBI Taxonomy" id="860243"/>
    <lineage>
        <taxon>Bacteria</taxon>
        <taxon>Bacillati</taxon>
        <taxon>Actinomycetota</taxon>
        <taxon>Actinomycetes</taxon>
        <taxon>Propionibacteriales</taxon>
        <taxon>Nocardioidaceae</taxon>
        <taxon>Nocardioides</taxon>
    </lineage>
</organism>
<dbReference type="InterPro" id="IPR009057">
    <property type="entry name" value="Homeodomain-like_sf"/>
</dbReference>
<dbReference type="GO" id="GO:0003700">
    <property type="term" value="F:DNA-binding transcription factor activity"/>
    <property type="evidence" value="ECO:0007669"/>
    <property type="project" value="InterPro"/>
</dbReference>
<keyword evidence="6" id="KW-1185">Reference proteome</keyword>
<evidence type="ECO:0000256" key="2">
    <source>
        <dbReference type="ARBA" id="ARBA00023125"/>
    </source>
</evidence>
<dbReference type="InterPro" id="IPR050204">
    <property type="entry name" value="AraC_XylS_family_regulators"/>
</dbReference>
<dbReference type="Pfam" id="PF14525">
    <property type="entry name" value="AraC_binding_2"/>
    <property type="match status" value="1"/>
</dbReference>
<evidence type="ECO:0000259" key="4">
    <source>
        <dbReference type="PROSITE" id="PS01124"/>
    </source>
</evidence>